<dbReference type="EMBL" id="OKQR01000002">
    <property type="protein sequence ID" value="SPD93606.1"/>
    <property type="molecule type" value="Genomic_DNA"/>
</dbReference>
<dbReference type="EMBL" id="OKQU01000002">
    <property type="protein sequence ID" value="SPE09262.1"/>
    <property type="molecule type" value="Genomic_DNA"/>
</dbReference>
<evidence type="ECO:0000256" key="2">
    <source>
        <dbReference type="ARBA" id="ARBA00023315"/>
    </source>
</evidence>
<gene>
    <name evidence="4" type="ORF">LES8486_01262</name>
    <name evidence="5" type="ORF">LES9216_01409</name>
</gene>
<proteinExistence type="predicted"/>
<dbReference type="Gene3D" id="3.40.630.30">
    <property type="match status" value="1"/>
</dbReference>
<reference evidence="5 6" key="1">
    <citation type="submission" date="2018-02" db="EMBL/GenBank/DDBJ databases">
        <authorList>
            <person name="Cohen D.B."/>
            <person name="Kent A.D."/>
        </authorList>
    </citation>
    <scope>NUCLEOTIDE SEQUENCE [LARGE SCALE GENOMIC DNA]</scope>
    <source>
        <strain evidence="5 6">CECT 9216</strain>
    </source>
</reference>
<dbReference type="GeneID" id="99675124"/>
<dbReference type="Proteomes" id="UP000237923">
    <property type="component" value="Unassembled WGS sequence"/>
</dbReference>
<dbReference type="InterPro" id="IPR000182">
    <property type="entry name" value="GNAT_dom"/>
</dbReference>
<reference evidence="4 7" key="2">
    <citation type="submission" date="2018-02" db="EMBL/GenBank/DDBJ databases">
        <authorList>
            <person name="Rodrigo-Torres L."/>
            <person name="Arahal R. D."/>
            <person name="Lucena T."/>
        </authorList>
    </citation>
    <scope>NUCLEOTIDE SEQUENCE [LARGE SCALE GENOMIC DNA]</scope>
    <source>
        <strain evidence="4 7">CECT 8486</strain>
    </source>
</reference>
<dbReference type="RefSeq" id="WP_072614443.1">
    <property type="nucleotide sequence ID" value="NZ_AP017935.1"/>
</dbReference>
<dbReference type="PANTHER" id="PTHR43877:SF1">
    <property type="entry name" value="ACETYLTRANSFERASE"/>
    <property type="match status" value="1"/>
</dbReference>
<evidence type="ECO:0000259" key="3">
    <source>
        <dbReference type="PROSITE" id="PS51186"/>
    </source>
</evidence>
<evidence type="ECO:0000256" key="1">
    <source>
        <dbReference type="ARBA" id="ARBA00022679"/>
    </source>
</evidence>
<sequence length="154" mass="17432">MTSPKNFLQTKSTKNLVLRAMQPDDSEALARIYLGARQHNFSWVKHPRLEDFARVSHGEVVEVAIINQEVVGFASLSERDSFLHLLFIKEGWNGCGIGAKLLDWARNQVTQALELKVVTANVAAQRFYEREGFLVVGKSVFAKPQNLTYRDGRK</sequence>
<dbReference type="InterPro" id="IPR050832">
    <property type="entry name" value="Bact_Acetyltransf"/>
</dbReference>
<dbReference type="PANTHER" id="PTHR43877">
    <property type="entry name" value="AMINOALKYLPHOSPHONATE N-ACETYLTRANSFERASE-RELATED-RELATED"/>
    <property type="match status" value="1"/>
</dbReference>
<evidence type="ECO:0000313" key="6">
    <source>
        <dbReference type="Proteomes" id="UP000237923"/>
    </source>
</evidence>
<name>A0A2N9KEK3_9LACO</name>
<dbReference type="Pfam" id="PF00583">
    <property type="entry name" value="Acetyltransf_1"/>
    <property type="match status" value="1"/>
</dbReference>
<dbReference type="CDD" id="cd04301">
    <property type="entry name" value="NAT_SF"/>
    <property type="match status" value="1"/>
</dbReference>
<dbReference type="SUPFAM" id="SSF55729">
    <property type="entry name" value="Acyl-CoA N-acyltransferases (Nat)"/>
    <property type="match status" value="1"/>
</dbReference>
<dbReference type="AlphaFoldDB" id="A0A2N9KEK3"/>
<dbReference type="PROSITE" id="PS51186">
    <property type="entry name" value="GNAT"/>
    <property type="match status" value="1"/>
</dbReference>
<keyword evidence="7" id="KW-1185">Reference proteome</keyword>
<feature type="domain" description="N-acetyltransferase" evidence="3">
    <location>
        <begin position="16"/>
        <end position="154"/>
    </location>
</feature>
<evidence type="ECO:0000313" key="7">
    <source>
        <dbReference type="Proteomes" id="UP000239237"/>
    </source>
</evidence>
<dbReference type="Proteomes" id="UP000239237">
    <property type="component" value="Unassembled WGS sequence"/>
</dbReference>
<keyword evidence="1 5" id="KW-0808">Transferase</keyword>
<accession>A0A2N9KEK3</accession>
<dbReference type="KEGG" id="lsu:A6B45_09980"/>
<keyword evidence="2" id="KW-0012">Acyltransferase</keyword>
<dbReference type="GO" id="GO:0016747">
    <property type="term" value="F:acyltransferase activity, transferring groups other than amino-acyl groups"/>
    <property type="evidence" value="ECO:0007669"/>
    <property type="project" value="InterPro"/>
</dbReference>
<organism evidence="5 6">
    <name type="scientific">Leuconostoc suionicum</name>
    <dbReference type="NCBI Taxonomy" id="1511761"/>
    <lineage>
        <taxon>Bacteria</taxon>
        <taxon>Bacillati</taxon>
        <taxon>Bacillota</taxon>
        <taxon>Bacilli</taxon>
        <taxon>Lactobacillales</taxon>
        <taxon>Lactobacillaceae</taxon>
        <taxon>Leuconostoc</taxon>
    </lineage>
</organism>
<evidence type="ECO:0000313" key="5">
    <source>
        <dbReference type="EMBL" id="SPE09262.1"/>
    </source>
</evidence>
<dbReference type="InterPro" id="IPR016181">
    <property type="entry name" value="Acyl_CoA_acyltransferase"/>
</dbReference>
<evidence type="ECO:0000313" key="4">
    <source>
        <dbReference type="EMBL" id="SPD93606.1"/>
    </source>
</evidence>
<protein>
    <submittedName>
        <fullName evidence="4 5">Acetyltransferase</fullName>
    </submittedName>
</protein>